<dbReference type="Proteomes" id="UP000053586">
    <property type="component" value="Unassembled WGS sequence"/>
</dbReference>
<dbReference type="OrthoDB" id="5739852at2"/>
<dbReference type="GO" id="GO:0032259">
    <property type="term" value="P:methylation"/>
    <property type="evidence" value="ECO:0007669"/>
    <property type="project" value="UniProtKB-KW"/>
</dbReference>
<dbReference type="PANTHER" id="PTHR38043">
    <property type="entry name" value="PROTEIN HEMX"/>
    <property type="match status" value="1"/>
</dbReference>
<keyword evidence="2" id="KW-1133">Transmembrane helix</keyword>
<keyword evidence="1" id="KW-0175">Coiled coil</keyword>
<feature type="coiled-coil region" evidence="1">
    <location>
        <begin position="85"/>
        <end position="119"/>
    </location>
</feature>
<keyword evidence="2" id="KW-0472">Membrane</keyword>
<reference evidence="3 4" key="2">
    <citation type="journal article" date="2017" name="Antonie Van Leeuwenhoek">
        <title>Rhizobium rhizosphaerae sp. nov., a novel species isolated from rice rhizosphere.</title>
        <authorList>
            <person name="Zhao J.J."/>
            <person name="Zhang J."/>
            <person name="Zhang R.J."/>
            <person name="Zhang C.W."/>
            <person name="Yin H.Q."/>
            <person name="Zhang X.X."/>
        </authorList>
    </citation>
    <scope>NUCLEOTIDE SEQUENCE [LARGE SCALE GENOMIC DNA]</scope>
    <source>
        <strain evidence="3 4">ACAM 611</strain>
    </source>
</reference>
<keyword evidence="4" id="KW-1185">Reference proteome</keyword>
<keyword evidence="3" id="KW-0489">Methyltransferase</keyword>
<evidence type="ECO:0000256" key="1">
    <source>
        <dbReference type="SAM" id="Coils"/>
    </source>
</evidence>
<evidence type="ECO:0000256" key="2">
    <source>
        <dbReference type="SAM" id="Phobius"/>
    </source>
</evidence>
<dbReference type="AlphaFoldDB" id="H5T7N9"/>
<evidence type="ECO:0000313" key="3">
    <source>
        <dbReference type="EMBL" id="GAB54316.1"/>
    </source>
</evidence>
<dbReference type="STRING" id="56804.BAE46_04100"/>
<organism evidence="3 4">
    <name type="scientific">Glaciecola punicea ACAM 611</name>
    <dbReference type="NCBI Taxonomy" id="1121923"/>
    <lineage>
        <taxon>Bacteria</taxon>
        <taxon>Pseudomonadati</taxon>
        <taxon>Pseudomonadota</taxon>
        <taxon>Gammaproteobacteria</taxon>
        <taxon>Alteromonadales</taxon>
        <taxon>Alteromonadaceae</taxon>
        <taxon>Glaciecola</taxon>
    </lineage>
</organism>
<comment type="caution">
    <text evidence="3">The sequence shown here is derived from an EMBL/GenBank/DDBJ whole genome shotgun (WGS) entry which is preliminary data.</text>
</comment>
<dbReference type="Pfam" id="PF04375">
    <property type="entry name" value="HemX"/>
    <property type="match status" value="1"/>
</dbReference>
<keyword evidence="2" id="KW-0812">Transmembrane</keyword>
<dbReference type="InterPro" id="IPR007470">
    <property type="entry name" value="HemX"/>
</dbReference>
<accession>H5T7N9</accession>
<keyword evidence="3" id="KW-0808">Transferase</keyword>
<dbReference type="RefSeq" id="WP_006002415.1">
    <property type="nucleotide sequence ID" value="NZ_BAET01000002.1"/>
</dbReference>
<feature type="transmembrane region" description="Helical" evidence="2">
    <location>
        <begin position="44"/>
        <end position="67"/>
    </location>
</feature>
<proteinExistence type="predicted"/>
<dbReference type="eggNOG" id="COG2959">
    <property type="taxonomic scope" value="Bacteria"/>
</dbReference>
<sequence>MTKPTQSPKDKPKEIEDATVIKDTTKPSATAVDKKTDTPAKTGALWFFTSINLLILILICAAAYWYYTQILGSETIKQADIAALKQDFKAQSRRVESDLSQLKQSAQSLENNIVSVKQAGSQNVLNAESQLTQKMTNVQNELIQKMTNVQQEQVQVNRDAAAINKRLDEMSSRRPSDWLLAEANYLVNMAGRKLYLENDVRTAITLLREADARLNDLNDPSLFPVRALISADVQALAQINAVSTNSIALALEAMLPNLSKLPLDTLQLPENTDLTDLSLSEDVRDWRLNLKKTWQSIVNDLISIDYVNQPLEPYLAQRQQWLIEQQLNFALTQAQSAALNEQVAFYRSAIQRSISLLVEHYQVDNTQVSQLLVALQELQNIDFSRQYPSSLSSQASLKAIIEKRIEGLYNNSKTPVDDTLSKQL</sequence>
<dbReference type="EC" id="2.1.1.107" evidence="3"/>
<gene>
    <name evidence="3" type="primary">hemX</name>
    <name evidence="3" type="ORF">GPUN_0162</name>
</gene>
<dbReference type="GO" id="GO:0004851">
    <property type="term" value="F:uroporphyrin-III C-methyltransferase activity"/>
    <property type="evidence" value="ECO:0007669"/>
    <property type="project" value="UniProtKB-EC"/>
</dbReference>
<protein>
    <submittedName>
        <fullName evidence="3">Uroporphyrin-III C-methyltransferase</fullName>
        <ecNumber evidence="3">2.1.1.107</ecNumber>
    </submittedName>
</protein>
<dbReference type="PANTHER" id="PTHR38043:SF1">
    <property type="entry name" value="PROTEIN HEMX"/>
    <property type="match status" value="1"/>
</dbReference>
<reference evidence="3 4" key="1">
    <citation type="journal article" date="2012" name="J. Bacteriol.">
        <title>Genome sequence of proteorhodopsin-containing sea ice bacterium Glaciecola punicea ACAM 611T.</title>
        <authorList>
            <person name="Qin Q.-L."/>
            <person name="Xie B.-B."/>
            <person name="Shu Y.-L."/>
            <person name="Rong J.-C."/>
            <person name="Zhao D.-L."/>
            <person name="Zhang X.-Y."/>
            <person name="Chen X.-L."/>
            <person name="Zhou B.-C."/>
            <person name="Zhanga Y.-Z."/>
        </authorList>
    </citation>
    <scope>NUCLEOTIDE SEQUENCE [LARGE SCALE GENOMIC DNA]</scope>
    <source>
        <strain evidence="3 4">ACAM 611</strain>
    </source>
</reference>
<evidence type="ECO:0000313" key="4">
    <source>
        <dbReference type="Proteomes" id="UP000053586"/>
    </source>
</evidence>
<dbReference type="EMBL" id="BAET01000002">
    <property type="protein sequence ID" value="GAB54316.1"/>
    <property type="molecule type" value="Genomic_DNA"/>
</dbReference>
<name>H5T7N9_9ALTE</name>